<reference evidence="1" key="1">
    <citation type="journal article" date="2021" name="Genome Biol. Evol.">
        <title>A High-Quality Reference Genome for a Parasitic Bivalve with Doubly Uniparental Inheritance (Bivalvia: Unionida).</title>
        <authorList>
            <person name="Smith C.H."/>
        </authorList>
    </citation>
    <scope>NUCLEOTIDE SEQUENCE</scope>
    <source>
        <strain evidence="1">CHS0354</strain>
    </source>
</reference>
<reference evidence="1" key="2">
    <citation type="journal article" date="2021" name="Genome Biol. Evol.">
        <title>Developing a high-quality reference genome for a parasitic bivalve with doubly uniparental inheritance (Bivalvia: Unionida).</title>
        <authorList>
            <person name="Smith C.H."/>
        </authorList>
    </citation>
    <scope>NUCLEOTIDE SEQUENCE</scope>
    <source>
        <strain evidence="1">CHS0354</strain>
        <tissue evidence="1">Mantle</tissue>
    </source>
</reference>
<proteinExistence type="predicted"/>
<accession>A0AAE0RS87</accession>
<comment type="caution">
    <text evidence="1">The sequence shown here is derived from an EMBL/GenBank/DDBJ whole genome shotgun (WGS) entry which is preliminary data.</text>
</comment>
<dbReference type="Proteomes" id="UP001195483">
    <property type="component" value="Unassembled WGS sequence"/>
</dbReference>
<evidence type="ECO:0000313" key="2">
    <source>
        <dbReference type="Proteomes" id="UP001195483"/>
    </source>
</evidence>
<name>A0AAE0RS87_9BIVA</name>
<gene>
    <name evidence="1" type="ORF">CHS0354_025265</name>
</gene>
<keyword evidence="2" id="KW-1185">Reference proteome</keyword>
<evidence type="ECO:0000313" key="1">
    <source>
        <dbReference type="EMBL" id="KAK3578553.1"/>
    </source>
</evidence>
<reference evidence="1" key="3">
    <citation type="submission" date="2023-05" db="EMBL/GenBank/DDBJ databases">
        <authorList>
            <person name="Smith C.H."/>
        </authorList>
    </citation>
    <scope>NUCLEOTIDE SEQUENCE</scope>
    <source>
        <strain evidence="1">CHS0354</strain>
        <tissue evidence="1">Mantle</tissue>
    </source>
</reference>
<organism evidence="1 2">
    <name type="scientific">Potamilus streckersoni</name>
    <dbReference type="NCBI Taxonomy" id="2493646"/>
    <lineage>
        <taxon>Eukaryota</taxon>
        <taxon>Metazoa</taxon>
        <taxon>Spiralia</taxon>
        <taxon>Lophotrochozoa</taxon>
        <taxon>Mollusca</taxon>
        <taxon>Bivalvia</taxon>
        <taxon>Autobranchia</taxon>
        <taxon>Heteroconchia</taxon>
        <taxon>Palaeoheterodonta</taxon>
        <taxon>Unionida</taxon>
        <taxon>Unionoidea</taxon>
        <taxon>Unionidae</taxon>
        <taxon>Ambleminae</taxon>
        <taxon>Lampsilini</taxon>
        <taxon>Potamilus</taxon>
    </lineage>
</organism>
<dbReference type="AlphaFoldDB" id="A0AAE0RS87"/>
<protein>
    <submittedName>
        <fullName evidence="1">Uncharacterized protein</fullName>
    </submittedName>
</protein>
<dbReference type="EMBL" id="JAEAOA010001506">
    <property type="protein sequence ID" value="KAK3578553.1"/>
    <property type="molecule type" value="Genomic_DNA"/>
</dbReference>
<sequence length="253" mass="28398">MATSSLSQWIYSFFKSDYKDSFSGFTQEDLLNDIKNMDTFNTEQKYSLEIDSTYQDCVTPKSNMADDSSSVPNFLKIQHNIQSITITADSKIIPTIKKFLEGNLYFQQGHSNNELIYKSMDTVFATVTLYITTGKIHIHGPGYTDWQMGESTSLKLITSHPRASTPIPEAHRSQNPVNSNTALHEIIQIAIQETPGPQFMIGATNSFESHEIQNQFCTKQKCSVMIGNLQAQVEMLKQELSALKSKSLQCSNG</sequence>